<keyword evidence="2" id="KW-0732">Signal</keyword>
<sequence length="206" mass="23787">MKLWFKKLSIIMITFITMGAFIPPTYLDANADTGEAFPPDDDDLNGLDEGGLSDDDENIDLDENLTDIESLDDVIDRITEEAREHTLRKLGPKISRQIENEVMSAIMPNMEDVLNTIIEEAGDDQRYTGFTVSEEPSAGYGERIFNIYDSEAEEEVAKFHVRRDNRPRDGYWFNFHYHLSSDGFEEHHQLGEVYWDKNTPPKWMSK</sequence>
<dbReference type="InterPro" id="IPR025616">
    <property type="entry name" value="YpjP"/>
</dbReference>
<comment type="caution">
    <text evidence="3">The sequence shown here is derived from an EMBL/GenBank/DDBJ whole genome shotgun (WGS) entry which is preliminary data.</text>
</comment>
<accession>A0A2W0HQB1</accession>
<dbReference type="AlphaFoldDB" id="A0A2W0HQB1"/>
<dbReference type="EMBL" id="PDOF01000001">
    <property type="protein sequence ID" value="PYZ99059.1"/>
    <property type="molecule type" value="Genomic_DNA"/>
</dbReference>
<dbReference type="Proteomes" id="UP000248066">
    <property type="component" value="Unassembled WGS sequence"/>
</dbReference>
<evidence type="ECO:0000313" key="4">
    <source>
        <dbReference type="Proteomes" id="UP000248066"/>
    </source>
</evidence>
<dbReference type="Pfam" id="PF14005">
    <property type="entry name" value="YpjP"/>
    <property type="match status" value="1"/>
</dbReference>
<feature type="region of interest" description="Disordered" evidence="1">
    <location>
        <begin position="32"/>
        <end position="58"/>
    </location>
</feature>
<keyword evidence="4" id="KW-1185">Reference proteome</keyword>
<organism evidence="3 4">
    <name type="scientific">Alteribacter lacisalsi</name>
    <dbReference type="NCBI Taxonomy" id="2045244"/>
    <lineage>
        <taxon>Bacteria</taxon>
        <taxon>Bacillati</taxon>
        <taxon>Bacillota</taxon>
        <taxon>Bacilli</taxon>
        <taxon>Bacillales</taxon>
        <taxon>Bacillaceae</taxon>
        <taxon>Alteribacter</taxon>
    </lineage>
</organism>
<evidence type="ECO:0000256" key="1">
    <source>
        <dbReference type="SAM" id="MobiDB-lite"/>
    </source>
</evidence>
<feature type="chain" id="PRO_5038412959" description="YpjP family protein" evidence="2">
    <location>
        <begin position="23"/>
        <end position="206"/>
    </location>
</feature>
<evidence type="ECO:0000256" key="2">
    <source>
        <dbReference type="SAM" id="SignalP"/>
    </source>
</evidence>
<proteinExistence type="predicted"/>
<dbReference type="RefSeq" id="WP_110519489.1">
    <property type="nucleotide sequence ID" value="NZ_PDOF01000001.1"/>
</dbReference>
<name>A0A2W0HQB1_9BACI</name>
<evidence type="ECO:0000313" key="3">
    <source>
        <dbReference type="EMBL" id="PYZ99059.1"/>
    </source>
</evidence>
<protein>
    <recommendedName>
        <fullName evidence="5">YpjP family protein</fullName>
    </recommendedName>
</protein>
<dbReference type="OrthoDB" id="2435352at2"/>
<evidence type="ECO:0008006" key="5">
    <source>
        <dbReference type="Google" id="ProtNLM"/>
    </source>
</evidence>
<gene>
    <name evidence="3" type="ORF">CR205_11010</name>
</gene>
<reference evidence="3 4" key="1">
    <citation type="submission" date="2017-10" db="EMBL/GenBank/DDBJ databases">
        <title>Bacillus sp. nov., a halophilic bacterium isolated from a Yangshapao Lake.</title>
        <authorList>
            <person name="Wang H."/>
        </authorList>
    </citation>
    <scope>NUCLEOTIDE SEQUENCE [LARGE SCALE GENOMIC DNA]</scope>
    <source>
        <strain evidence="3 4">YSP-3</strain>
    </source>
</reference>
<feature type="signal peptide" evidence="2">
    <location>
        <begin position="1"/>
        <end position="22"/>
    </location>
</feature>
<feature type="compositionally biased region" description="Acidic residues" evidence="1">
    <location>
        <begin position="38"/>
        <end position="58"/>
    </location>
</feature>